<keyword evidence="2" id="KW-0408">Iron</keyword>
<dbReference type="InterPro" id="IPR036396">
    <property type="entry name" value="Cyt_P450_sf"/>
</dbReference>
<dbReference type="PROSITE" id="PS00086">
    <property type="entry name" value="CYTOCHROME_P450"/>
    <property type="match status" value="1"/>
</dbReference>
<keyword evidence="2" id="KW-0503">Monooxygenase</keyword>
<keyword evidence="2" id="KW-0349">Heme</keyword>
<dbReference type="InterPro" id="IPR017972">
    <property type="entry name" value="Cyt_P450_CS"/>
</dbReference>
<evidence type="ECO:0000256" key="2">
    <source>
        <dbReference type="RuleBase" id="RU000461"/>
    </source>
</evidence>
<keyword evidence="2" id="KW-0479">Metal-binding</keyword>
<protein>
    <submittedName>
        <fullName evidence="3">Cytochrome P450</fullName>
    </submittedName>
</protein>
<proteinExistence type="inferred from homology"/>
<keyword evidence="4" id="KW-1185">Reference proteome</keyword>
<dbReference type="GO" id="GO:0036199">
    <property type="term" value="F:cholest-4-en-3-one 26-monooxygenase activity"/>
    <property type="evidence" value="ECO:0007669"/>
    <property type="project" value="TreeGrafter"/>
</dbReference>
<evidence type="ECO:0000313" key="3">
    <source>
        <dbReference type="EMBL" id="NEW71107.1"/>
    </source>
</evidence>
<dbReference type="GO" id="GO:0020037">
    <property type="term" value="F:heme binding"/>
    <property type="evidence" value="ECO:0007669"/>
    <property type="project" value="InterPro"/>
</dbReference>
<dbReference type="GO" id="GO:0006707">
    <property type="term" value="P:cholesterol catabolic process"/>
    <property type="evidence" value="ECO:0007669"/>
    <property type="project" value="TreeGrafter"/>
</dbReference>
<dbReference type="GO" id="GO:0008395">
    <property type="term" value="F:steroid hydroxylase activity"/>
    <property type="evidence" value="ECO:0007669"/>
    <property type="project" value="TreeGrafter"/>
</dbReference>
<evidence type="ECO:0000313" key="4">
    <source>
        <dbReference type="Proteomes" id="UP000476310"/>
    </source>
</evidence>
<dbReference type="Proteomes" id="UP000476310">
    <property type="component" value="Unassembled WGS sequence"/>
</dbReference>
<name>A0A6G4AF43_9ACTN</name>
<keyword evidence="2" id="KW-0560">Oxidoreductase</keyword>
<dbReference type="Pfam" id="PF00067">
    <property type="entry name" value="p450"/>
    <property type="match status" value="1"/>
</dbReference>
<dbReference type="PRINTS" id="PR00359">
    <property type="entry name" value="BP450"/>
</dbReference>
<accession>A0A6G4AF43</accession>
<comment type="similarity">
    <text evidence="1 2">Belongs to the cytochrome P450 family.</text>
</comment>
<dbReference type="AlphaFoldDB" id="A0A6G4AF43"/>
<sequence length="425" mass="48078">MRLTAATECSDPSTIDALDPSWYATGDPHSFWRHLRAERPVYWHETSDNPGFWILTRHSDVCDVLRRFKDFTSEPGNLLTTLGKKDLASGKMLAVTDPPRHTAIKRQINSCFTKTAVEALEPEVRRLARRMFVPAVQGEVFDFALQSAFFPIAVTALLMGIDQRDWYRLKQFAYVAIADQDPDMTSGNRSRALEWSHSEIFSYFSVELAKDNSRRRDLIGAIAAARIDDRPLSREERLFNAYSVLLGATVTTSHSANVALLALSENPNVFSDWKAATADESFIEEVFRWSSPANHFVRYATRDVVIRDTLIREGDPVTVWLGSANRDEEIFDAPYLFDIHRDPRLHIAFGVGAHRCIGAPLARLAIRIFSEEARRLISSLEVSHGVEHLSSNFIAGIKRLPIQIELTNDARRELSSLEPFVDEAM</sequence>
<dbReference type="Gene3D" id="1.10.630.10">
    <property type="entry name" value="Cytochrome P450"/>
    <property type="match status" value="1"/>
</dbReference>
<organism evidence="3 4">
    <name type="scientific">Streptomyces rhizosphaericus</name>
    <dbReference type="NCBI Taxonomy" id="114699"/>
    <lineage>
        <taxon>Bacteria</taxon>
        <taxon>Bacillati</taxon>
        <taxon>Actinomycetota</taxon>
        <taxon>Actinomycetes</taxon>
        <taxon>Kitasatosporales</taxon>
        <taxon>Streptomycetaceae</taxon>
        <taxon>Streptomyces</taxon>
        <taxon>Streptomyces violaceusniger group</taxon>
    </lineage>
</organism>
<dbReference type="InterPro" id="IPR001128">
    <property type="entry name" value="Cyt_P450"/>
</dbReference>
<dbReference type="RefSeq" id="WP_164426509.1">
    <property type="nucleotide sequence ID" value="NZ_JAAIKT010000010.1"/>
</dbReference>
<dbReference type="SUPFAM" id="SSF48264">
    <property type="entry name" value="Cytochrome P450"/>
    <property type="match status" value="1"/>
</dbReference>
<gene>
    <name evidence="3" type="ORF">G4H13_12045</name>
</gene>
<dbReference type="PANTHER" id="PTHR46696">
    <property type="entry name" value="P450, PUTATIVE (EUROFUNG)-RELATED"/>
    <property type="match status" value="1"/>
</dbReference>
<dbReference type="EMBL" id="JAAIKT010000010">
    <property type="protein sequence ID" value="NEW71107.1"/>
    <property type="molecule type" value="Genomic_DNA"/>
</dbReference>
<dbReference type="PANTHER" id="PTHR46696:SF4">
    <property type="entry name" value="BIOTIN BIOSYNTHESIS CYTOCHROME P450"/>
    <property type="match status" value="1"/>
</dbReference>
<dbReference type="GO" id="GO:0005506">
    <property type="term" value="F:iron ion binding"/>
    <property type="evidence" value="ECO:0007669"/>
    <property type="project" value="InterPro"/>
</dbReference>
<dbReference type="InterPro" id="IPR002397">
    <property type="entry name" value="Cyt_P450_B"/>
</dbReference>
<evidence type="ECO:0000256" key="1">
    <source>
        <dbReference type="ARBA" id="ARBA00010617"/>
    </source>
</evidence>
<reference evidence="3" key="1">
    <citation type="submission" date="2020-02" db="EMBL/GenBank/DDBJ databases">
        <title>A new Streptomyces sp. for controlling soil-borne diseases.</title>
        <authorList>
            <person name="Li X."/>
            <person name="Tian Y."/>
            <person name="Gao K."/>
        </authorList>
    </citation>
    <scope>NUCLEOTIDE SEQUENCE [LARGE SCALE GENOMIC DNA]</scope>
    <source>
        <strain evidence="3">0250</strain>
    </source>
</reference>
<comment type="caution">
    <text evidence="3">The sequence shown here is derived from an EMBL/GenBank/DDBJ whole genome shotgun (WGS) entry which is preliminary data.</text>
</comment>